<dbReference type="EMBL" id="CP039351">
    <property type="protein sequence ID" value="QCE01167.1"/>
    <property type="molecule type" value="Genomic_DNA"/>
</dbReference>
<dbReference type="Proteomes" id="UP000501690">
    <property type="component" value="Linkage Group LG7"/>
</dbReference>
<protein>
    <submittedName>
        <fullName evidence="1">Uncharacterized protein</fullName>
    </submittedName>
</protein>
<dbReference type="AlphaFoldDB" id="A0A4D6MMF9"/>
<accession>A0A4D6MMF9</accession>
<evidence type="ECO:0000313" key="1">
    <source>
        <dbReference type="EMBL" id="QCE01167.1"/>
    </source>
</evidence>
<proteinExistence type="predicted"/>
<reference evidence="1 2" key="1">
    <citation type="submission" date="2019-04" db="EMBL/GenBank/DDBJ databases">
        <title>An improved genome assembly and genetic linkage map for asparagus bean, Vigna unguiculata ssp. sesquipedialis.</title>
        <authorList>
            <person name="Xia Q."/>
            <person name="Zhang R."/>
            <person name="Dong Y."/>
        </authorList>
    </citation>
    <scope>NUCLEOTIDE SEQUENCE [LARGE SCALE GENOMIC DNA]</scope>
    <source>
        <tissue evidence="1">Leaf</tissue>
    </source>
</reference>
<organism evidence="1 2">
    <name type="scientific">Vigna unguiculata</name>
    <name type="common">Cowpea</name>
    <dbReference type="NCBI Taxonomy" id="3917"/>
    <lineage>
        <taxon>Eukaryota</taxon>
        <taxon>Viridiplantae</taxon>
        <taxon>Streptophyta</taxon>
        <taxon>Embryophyta</taxon>
        <taxon>Tracheophyta</taxon>
        <taxon>Spermatophyta</taxon>
        <taxon>Magnoliopsida</taxon>
        <taxon>eudicotyledons</taxon>
        <taxon>Gunneridae</taxon>
        <taxon>Pentapetalae</taxon>
        <taxon>rosids</taxon>
        <taxon>fabids</taxon>
        <taxon>Fabales</taxon>
        <taxon>Fabaceae</taxon>
        <taxon>Papilionoideae</taxon>
        <taxon>50 kb inversion clade</taxon>
        <taxon>NPAAA clade</taxon>
        <taxon>indigoferoid/millettioid clade</taxon>
        <taxon>Phaseoleae</taxon>
        <taxon>Vigna</taxon>
    </lineage>
</organism>
<keyword evidence="2" id="KW-1185">Reference proteome</keyword>
<sequence length="328" mass="37313">MRGPYNNGSARGWRLAARGVPPGGLCRFCLPAFRLRQAIMLQVSDLRVLFVRIDVNLDQGMLCHERLMDHMCWTTSGQVRRAELRAGRFVEQNYEREDGCPEGDKLFSYRNSSERWASMQAFGVLCRETRLTPTMPLFFHFYKLCPTLIEWWISFVVALKSPIDAMSRLVPKDANFMKRTLGRKKATTSLSMPPRPVILTSKSMAKPTPDVEALTLVLWVGTPDPHEWSRHGDASSPLVSSLLGEDIRLGDKVSYHLRFDVKDLVKGIFRADALRTTNELSLHLAVLTSRFPMVDQSQIDALQKRLAISREELKEMLTSVANMSKHFS</sequence>
<gene>
    <name evidence="1" type="ORF">DEO72_LG7g2460</name>
</gene>
<name>A0A4D6MMF9_VIGUN</name>
<evidence type="ECO:0000313" key="2">
    <source>
        <dbReference type="Proteomes" id="UP000501690"/>
    </source>
</evidence>